<evidence type="ECO:0000313" key="1">
    <source>
        <dbReference type="EMBL" id="KAG9691977.1"/>
    </source>
</evidence>
<feature type="non-terminal residue" evidence="1">
    <location>
        <position position="1"/>
    </location>
</feature>
<name>A0A9P8EIJ6_AURME</name>
<reference evidence="1" key="1">
    <citation type="journal article" date="2021" name="J Fungi (Basel)">
        <title>Virulence traits and population genomics of the black yeast Aureobasidium melanogenum.</title>
        <authorList>
            <person name="Cernosa A."/>
            <person name="Sun X."/>
            <person name="Gostincar C."/>
            <person name="Fang C."/>
            <person name="Gunde-Cimerman N."/>
            <person name="Song Z."/>
        </authorList>
    </citation>
    <scope>NUCLEOTIDE SEQUENCE</scope>
    <source>
        <strain evidence="1">EXF-9911</strain>
    </source>
</reference>
<dbReference type="OrthoDB" id="3862557at2759"/>
<dbReference type="EMBL" id="JAHFXF010000247">
    <property type="protein sequence ID" value="KAG9691977.1"/>
    <property type="molecule type" value="Genomic_DNA"/>
</dbReference>
<reference evidence="1" key="2">
    <citation type="submission" date="2021-08" db="EMBL/GenBank/DDBJ databases">
        <authorList>
            <person name="Gostincar C."/>
            <person name="Sun X."/>
            <person name="Song Z."/>
            <person name="Gunde-Cimerman N."/>
        </authorList>
    </citation>
    <scope>NUCLEOTIDE SEQUENCE</scope>
    <source>
        <strain evidence="1">EXF-9911</strain>
    </source>
</reference>
<gene>
    <name evidence="1" type="ORF">KCU76_g7049</name>
</gene>
<dbReference type="Proteomes" id="UP000779574">
    <property type="component" value="Unassembled WGS sequence"/>
</dbReference>
<protein>
    <submittedName>
        <fullName evidence="1">Uncharacterized protein</fullName>
    </submittedName>
</protein>
<dbReference type="AlphaFoldDB" id="A0A9P8EIJ6"/>
<sequence>MNKMPSITDLRAKIILNCELSFINMENFVIAVSVMKRGDFSEHTAYVVAGPQRATVARASGSTAEEALKNLAHITSF</sequence>
<accession>A0A9P8EIJ6</accession>
<evidence type="ECO:0000313" key="2">
    <source>
        <dbReference type="Proteomes" id="UP000779574"/>
    </source>
</evidence>
<proteinExistence type="predicted"/>
<comment type="caution">
    <text evidence="1">The sequence shown here is derived from an EMBL/GenBank/DDBJ whole genome shotgun (WGS) entry which is preliminary data.</text>
</comment>
<organism evidence="1 2">
    <name type="scientific">Aureobasidium melanogenum</name>
    <name type="common">Aureobasidium pullulans var. melanogenum</name>
    <dbReference type="NCBI Taxonomy" id="46634"/>
    <lineage>
        <taxon>Eukaryota</taxon>
        <taxon>Fungi</taxon>
        <taxon>Dikarya</taxon>
        <taxon>Ascomycota</taxon>
        <taxon>Pezizomycotina</taxon>
        <taxon>Dothideomycetes</taxon>
        <taxon>Dothideomycetidae</taxon>
        <taxon>Dothideales</taxon>
        <taxon>Saccotheciaceae</taxon>
        <taxon>Aureobasidium</taxon>
    </lineage>
</organism>